<dbReference type="AlphaFoldDB" id="A0A2W5UQI4"/>
<dbReference type="CDD" id="cd07178">
    <property type="entry name" value="terB_like_YebE"/>
    <property type="match status" value="1"/>
</dbReference>
<dbReference type="Gene3D" id="1.10.3680.10">
    <property type="entry name" value="TerB-like"/>
    <property type="match status" value="1"/>
</dbReference>
<evidence type="ECO:0000313" key="1">
    <source>
        <dbReference type="EMBL" id="PZR00051.1"/>
    </source>
</evidence>
<sequence>MSFIKTLATLAIGFAAAKGYQKYQQGGMTGVKDSLRNAGEPGGMADSLGQMAEKMGLPGGAQAVRDTFAKVGGAMAQGTEAAEASMGSIAASVSGAAAAGSGTFADMIGSLTGNSVAHEENAKLMIRAMIQAAKADGKIDAQERAKIMEYVKDASPEELAFVEEEMAKPVDIAALVADTGDAVKAQVYASSLIAIKAGKAAEKAYLEQLGKALGLDAATLDGLHAKMTA</sequence>
<dbReference type="Pfam" id="PF04391">
    <property type="entry name" value="DUF533"/>
    <property type="match status" value="1"/>
</dbReference>
<protein>
    <submittedName>
        <fullName evidence="1">DUF533 domain-containing protein</fullName>
    </submittedName>
</protein>
<name>A0A2W5UQI4_CERSP</name>
<dbReference type="SUPFAM" id="SSF158682">
    <property type="entry name" value="TerB-like"/>
    <property type="match status" value="1"/>
</dbReference>
<dbReference type="EMBL" id="QFQS01000001">
    <property type="protein sequence ID" value="PZR00051.1"/>
    <property type="molecule type" value="Genomic_DNA"/>
</dbReference>
<organism evidence="1 2">
    <name type="scientific">Cereibacter sphaeroides</name>
    <name type="common">Rhodobacter sphaeroides</name>
    <dbReference type="NCBI Taxonomy" id="1063"/>
    <lineage>
        <taxon>Bacteria</taxon>
        <taxon>Pseudomonadati</taxon>
        <taxon>Pseudomonadota</taxon>
        <taxon>Alphaproteobacteria</taxon>
        <taxon>Rhodobacterales</taxon>
        <taxon>Paracoccaceae</taxon>
        <taxon>Cereibacter</taxon>
    </lineage>
</organism>
<comment type="caution">
    <text evidence="1">The sequence shown here is derived from an EMBL/GenBank/DDBJ whole genome shotgun (WGS) entry which is preliminary data.</text>
</comment>
<reference evidence="1 2" key="1">
    <citation type="submission" date="2017-08" db="EMBL/GenBank/DDBJ databases">
        <title>Infants hospitalized years apart are colonized by the same room-sourced microbial strains.</title>
        <authorList>
            <person name="Brooks B."/>
            <person name="Olm M.R."/>
            <person name="Firek B.A."/>
            <person name="Baker R."/>
            <person name="Thomas B.C."/>
            <person name="Morowitz M.J."/>
            <person name="Banfield J.F."/>
        </authorList>
    </citation>
    <scope>NUCLEOTIDE SEQUENCE [LARGE SCALE GENOMIC DNA]</scope>
    <source>
        <strain evidence="1">S2_003_000_R2_11</strain>
    </source>
</reference>
<dbReference type="InterPro" id="IPR029024">
    <property type="entry name" value="TerB-like"/>
</dbReference>
<proteinExistence type="predicted"/>
<evidence type="ECO:0000313" key="2">
    <source>
        <dbReference type="Proteomes" id="UP000248975"/>
    </source>
</evidence>
<dbReference type="Proteomes" id="UP000248975">
    <property type="component" value="Unassembled WGS sequence"/>
</dbReference>
<dbReference type="InterPro" id="IPR007486">
    <property type="entry name" value="YebE"/>
</dbReference>
<accession>A0A2W5UQI4</accession>
<gene>
    <name evidence="1" type="ORF">DI533_05405</name>
</gene>